<dbReference type="Pfam" id="PF01984">
    <property type="entry name" value="dsDNA_bind"/>
    <property type="match status" value="1"/>
</dbReference>
<evidence type="ECO:0000313" key="4">
    <source>
        <dbReference type="EMBL" id="KAL3068048.1"/>
    </source>
</evidence>
<evidence type="ECO:0008006" key="6">
    <source>
        <dbReference type="Google" id="ProtNLM"/>
    </source>
</evidence>
<comment type="similarity">
    <text evidence="1">Belongs to the PDCD5 family.</text>
</comment>
<dbReference type="Gene3D" id="1.10.8.140">
    <property type="entry name" value="PDCD5-like"/>
    <property type="match status" value="1"/>
</dbReference>
<keyword evidence="3" id="KW-0812">Transmembrane</keyword>
<evidence type="ECO:0000256" key="2">
    <source>
        <dbReference type="SAM" id="MobiDB-lite"/>
    </source>
</evidence>
<dbReference type="EMBL" id="JBICBT010001409">
    <property type="protein sequence ID" value="KAL3068048.1"/>
    <property type="molecule type" value="Genomic_DNA"/>
</dbReference>
<dbReference type="AlphaFoldDB" id="A0ABD2HW66"/>
<dbReference type="SUPFAM" id="SSF46950">
    <property type="entry name" value="Double-stranded DNA-binding domain"/>
    <property type="match status" value="1"/>
</dbReference>
<keyword evidence="5" id="KW-1185">Reference proteome</keyword>
<dbReference type="PANTHER" id="PTHR10840">
    <property type="entry name" value="PROGRAMMED CELL DEATH PROTEIN 5"/>
    <property type="match status" value="1"/>
</dbReference>
<sequence>MHALSPAIFPAAAASAHLLFAIATCFALLPQQRSGGKMSLGIGFTLFVLIFINMQEKAFSVRSQEGALQQQGTAQNGNKEEEAKRQAEQQEMAKNSILTQIIDKEGMSRLSNLRAAKPEKARAVEGMLIEMARSGRIRGRMSDSELRTLLDRVSAAGGTKSTKVKYDRRRAAIDSDEELDKMDEKRASSTDDDD</sequence>
<dbReference type="InterPro" id="IPR002836">
    <property type="entry name" value="PDCD5-like"/>
</dbReference>
<dbReference type="PANTHER" id="PTHR10840:SF0">
    <property type="entry name" value="PROGRAMMED CELL DEATH PROTEIN 5"/>
    <property type="match status" value="1"/>
</dbReference>
<dbReference type="InterPro" id="IPR036883">
    <property type="entry name" value="PDCD5-like_sf"/>
</dbReference>
<name>A0ABD2HW66_9BILA</name>
<organism evidence="4 5">
    <name type="scientific">Heterodera trifolii</name>
    <dbReference type="NCBI Taxonomy" id="157864"/>
    <lineage>
        <taxon>Eukaryota</taxon>
        <taxon>Metazoa</taxon>
        <taxon>Ecdysozoa</taxon>
        <taxon>Nematoda</taxon>
        <taxon>Chromadorea</taxon>
        <taxon>Rhabditida</taxon>
        <taxon>Tylenchina</taxon>
        <taxon>Tylenchomorpha</taxon>
        <taxon>Tylenchoidea</taxon>
        <taxon>Heteroderidae</taxon>
        <taxon>Heteroderinae</taxon>
        <taxon>Heterodera</taxon>
    </lineage>
</organism>
<protein>
    <recommendedName>
        <fullName evidence="6">Programmed cell death protein 5</fullName>
    </recommendedName>
</protein>
<evidence type="ECO:0000256" key="1">
    <source>
        <dbReference type="ARBA" id="ARBA00010490"/>
    </source>
</evidence>
<comment type="caution">
    <text evidence="4">The sequence shown here is derived from an EMBL/GenBank/DDBJ whole genome shotgun (WGS) entry which is preliminary data.</text>
</comment>
<accession>A0ABD2HW66</accession>
<feature type="transmembrane region" description="Helical" evidence="3">
    <location>
        <begin position="7"/>
        <end position="29"/>
    </location>
</feature>
<feature type="region of interest" description="Disordered" evidence="2">
    <location>
        <begin position="157"/>
        <end position="194"/>
    </location>
</feature>
<feature type="transmembrane region" description="Helical" evidence="3">
    <location>
        <begin position="35"/>
        <end position="54"/>
    </location>
</feature>
<keyword evidence="3" id="KW-0472">Membrane</keyword>
<evidence type="ECO:0000256" key="3">
    <source>
        <dbReference type="SAM" id="Phobius"/>
    </source>
</evidence>
<gene>
    <name evidence="4" type="ORF">niasHT_038038</name>
</gene>
<proteinExistence type="inferred from homology"/>
<reference evidence="4 5" key="1">
    <citation type="submission" date="2024-10" db="EMBL/GenBank/DDBJ databases">
        <authorList>
            <person name="Kim D."/>
        </authorList>
    </citation>
    <scope>NUCLEOTIDE SEQUENCE [LARGE SCALE GENOMIC DNA]</scope>
    <source>
        <strain evidence="4">BH-2024</strain>
    </source>
</reference>
<feature type="compositionally biased region" description="Basic and acidic residues" evidence="2">
    <location>
        <begin position="182"/>
        <end position="194"/>
    </location>
</feature>
<evidence type="ECO:0000313" key="5">
    <source>
        <dbReference type="Proteomes" id="UP001620626"/>
    </source>
</evidence>
<dbReference type="Proteomes" id="UP001620626">
    <property type="component" value="Unassembled WGS sequence"/>
</dbReference>
<keyword evidence="3" id="KW-1133">Transmembrane helix</keyword>